<dbReference type="RefSeq" id="XP_026689295.1">
    <property type="nucleotide sequence ID" value="XM_026833494.1"/>
</dbReference>
<name>A0A3Q0JR27_DIACI</name>
<evidence type="ECO:0000313" key="1">
    <source>
        <dbReference type="Proteomes" id="UP000079169"/>
    </source>
</evidence>
<protein>
    <submittedName>
        <fullName evidence="2">Uncharacterized protein LOC113473951</fullName>
    </submittedName>
</protein>
<sequence>MEMDTLAQMCLFFHVQLLIIMPLHMRLKVNLLARPIQTERTFKWFLAQVAARVVHNIAALIREIIARETDELELLWIGPDDSRTFLAVLNEKIDVVRRETHAVNARVLWKLRDHKVCKYLKENLIR</sequence>
<dbReference type="AlphaFoldDB" id="A0A3Q0JR27"/>
<reference evidence="2" key="1">
    <citation type="submission" date="2025-08" db="UniProtKB">
        <authorList>
            <consortium name="RefSeq"/>
        </authorList>
    </citation>
    <scope>IDENTIFICATION</scope>
</reference>
<keyword evidence="1" id="KW-1185">Reference proteome</keyword>
<dbReference type="KEGG" id="dci:113473951"/>
<dbReference type="PaxDb" id="121845-A0A3Q0JR27"/>
<dbReference type="Proteomes" id="UP000079169">
    <property type="component" value="Unplaced"/>
</dbReference>
<gene>
    <name evidence="2" type="primary">LOC113473951</name>
</gene>
<dbReference type="GeneID" id="113473951"/>
<accession>A0A3Q0JR27</accession>
<proteinExistence type="predicted"/>
<evidence type="ECO:0000313" key="2">
    <source>
        <dbReference type="RefSeq" id="XP_026689295.1"/>
    </source>
</evidence>
<organism evidence="1 2">
    <name type="scientific">Diaphorina citri</name>
    <name type="common">Asian citrus psyllid</name>
    <dbReference type="NCBI Taxonomy" id="121845"/>
    <lineage>
        <taxon>Eukaryota</taxon>
        <taxon>Metazoa</taxon>
        <taxon>Ecdysozoa</taxon>
        <taxon>Arthropoda</taxon>
        <taxon>Hexapoda</taxon>
        <taxon>Insecta</taxon>
        <taxon>Pterygota</taxon>
        <taxon>Neoptera</taxon>
        <taxon>Paraneoptera</taxon>
        <taxon>Hemiptera</taxon>
        <taxon>Sternorrhyncha</taxon>
        <taxon>Psylloidea</taxon>
        <taxon>Psyllidae</taxon>
        <taxon>Diaphorininae</taxon>
        <taxon>Diaphorina</taxon>
    </lineage>
</organism>